<gene>
    <name evidence="1" type="ORF">CCY01nite_43550</name>
</gene>
<proteinExistence type="predicted"/>
<keyword evidence="2" id="KW-1185">Reference proteome</keyword>
<evidence type="ECO:0000313" key="2">
    <source>
        <dbReference type="Proteomes" id="UP000321436"/>
    </source>
</evidence>
<dbReference type="AlphaFoldDB" id="A0A512RQX4"/>
<comment type="caution">
    <text evidence="1">The sequence shown here is derived from an EMBL/GenBank/DDBJ whole genome shotgun (WGS) entry which is preliminary data.</text>
</comment>
<sequence>MHCTIAWKQDKKKRDVFFLDFQTHLIVRYLKHVVPDIVQSFPDEQIPPVVIAGHDDNILFTDPVRKLSQ</sequence>
<protein>
    <submittedName>
        <fullName evidence="1">Uncharacterized protein</fullName>
    </submittedName>
</protein>
<dbReference type="EMBL" id="BKAU01000005">
    <property type="protein sequence ID" value="GEP98095.1"/>
    <property type="molecule type" value="Genomic_DNA"/>
</dbReference>
<organism evidence="1 2">
    <name type="scientific">Chitinophaga cymbidii</name>
    <dbReference type="NCBI Taxonomy" id="1096750"/>
    <lineage>
        <taxon>Bacteria</taxon>
        <taxon>Pseudomonadati</taxon>
        <taxon>Bacteroidota</taxon>
        <taxon>Chitinophagia</taxon>
        <taxon>Chitinophagales</taxon>
        <taxon>Chitinophagaceae</taxon>
        <taxon>Chitinophaga</taxon>
    </lineage>
</organism>
<dbReference type="Proteomes" id="UP000321436">
    <property type="component" value="Unassembled WGS sequence"/>
</dbReference>
<evidence type="ECO:0000313" key="1">
    <source>
        <dbReference type="EMBL" id="GEP98095.1"/>
    </source>
</evidence>
<name>A0A512RQX4_9BACT</name>
<reference evidence="1 2" key="1">
    <citation type="submission" date="2019-07" db="EMBL/GenBank/DDBJ databases">
        <title>Whole genome shotgun sequence of Chitinophaga cymbidii NBRC 109752.</title>
        <authorList>
            <person name="Hosoyama A."/>
            <person name="Uohara A."/>
            <person name="Ohji S."/>
            <person name="Ichikawa N."/>
        </authorList>
    </citation>
    <scope>NUCLEOTIDE SEQUENCE [LARGE SCALE GENOMIC DNA]</scope>
    <source>
        <strain evidence="1 2">NBRC 109752</strain>
    </source>
</reference>
<accession>A0A512RQX4</accession>